<dbReference type="Pfam" id="PF09371">
    <property type="entry name" value="Tex_N"/>
    <property type="match status" value="1"/>
</dbReference>
<proteinExistence type="predicted"/>
<dbReference type="PROSITE" id="PS50126">
    <property type="entry name" value="S1"/>
    <property type="match status" value="1"/>
</dbReference>
<dbReference type="InterPro" id="IPR006641">
    <property type="entry name" value="YqgF/RNaseH-like_dom"/>
</dbReference>
<dbReference type="InterPro" id="IPR032639">
    <property type="entry name" value="Tex_YqgF"/>
</dbReference>
<dbReference type="EMBL" id="JAPTSV010000002">
    <property type="protein sequence ID" value="KAJ1530712.1"/>
    <property type="molecule type" value="Genomic_DNA"/>
</dbReference>
<dbReference type="SMART" id="SM00316">
    <property type="entry name" value="S1"/>
    <property type="match status" value="1"/>
</dbReference>
<dbReference type="PANTHER" id="PTHR10724:SF10">
    <property type="entry name" value="S1 RNA-BINDING DOMAIN-CONTAINING PROTEIN 1"/>
    <property type="match status" value="1"/>
</dbReference>
<dbReference type="InterPro" id="IPR018974">
    <property type="entry name" value="Tex-like_N"/>
</dbReference>
<dbReference type="PANTHER" id="PTHR10724">
    <property type="entry name" value="30S RIBOSOMAL PROTEIN S1"/>
    <property type="match status" value="1"/>
</dbReference>
<evidence type="ECO:0000259" key="2">
    <source>
        <dbReference type="PROSITE" id="PS50126"/>
    </source>
</evidence>
<dbReference type="FunFam" id="1.10.10.650:FF:000001">
    <property type="entry name" value="S1 RNA-binding domain 1"/>
    <property type="match status" value="1"/>
</dbReference>
<dbReference type="GO" id="GO:0003729">
    <property type="term" value="F:mRNA binding"/>
    <property type="evidence" value="ECO:0007669"/>
    <property type="project" value="TreeGrafter"/>
</dbReference>
<protein>
    <recommendedName>
        <fullName evidence="2">S1 motif domain-containing protein</fullName>
    </recommendedName>
</protein>
<dbReference type="InterPro" id="IPR012340">
    <property type="entry name" value="NA-bd_OB-fold"/>
</dbReference>
<dbReference type="SUPFAM" id="SSF158832">
    <property type="entry name" value="Tex N-terminal region-like"/>
    <property type="match status" value="1"/>
</dbReference>
<dbReference type="Gene3D" id="1.10.10.650">
    <property type="entry name" value="RuvA domain 2-like"/>
    <property type="match status" value="1"/>
</dbReference>
<dbReference type="SUPFAM" id="SSF47781">
    <property type="entry name" value="RuvA domain 2-like"/>
    <property type="match status" value="2"/>
</dbReference>
<feature type="region of interest" description="Disordered" evidence="1">
    <location>
        <begin position="1"/>
        <end position="149"/>
    </location>
</feature>
<dbReference type="InterPro" id="IPR055179">
    <property type="entry name" value="Tex-like_central_region"/>
</dbReference>
<feature type="domain" description="S1 motif" evidence="2">
    <location>
        <begin position="858"/>
        <end position="920"/>
    </location>
</feature>
<dbReference type="Pfam" id="PF16921">
    <property type="entry name" value="Tex_YqgF"/>
    <property type="match status" value="1"/>
</dbReference>
<dbReference type="Gene3D" id="3.30.420.140">
    <property type="entry name" value="YqgF/RNase H-like domain"/>
    <property type="match status" value="1"/>
</dbReference>
<dbReference type="GO" id="GO:0006139">
    <property type="term" value="P:nucleobase-containing compound metabolic process"/>
    <property type="evidence" value="ECO:0007669"/>
    <property type="project" value="InterPro"/>
</dbReference>
<dbReference type="InterPro" id="IPR050437">
    <property type="entry name" value="Ribos_protein_bS1-like"/>
</dbReference>
<dbReference type="Pfam" id="PF00575">
    <property type="entry name" value="S1"/>
    <property type="match status" value="1"/>
</dbReference>
<dbReference type="InterPro" id="IPR003029">
    <property type="entry name" value="S1_domain"/>
</dbReference>
<dbReference type="Pfam" id="PF17674">
    <property type="entry name" value="HHH_9"/>
    <property type="match status" value="1"/>
</dbReference>
<dbReference type="AlphaFoldDB" id="A0AAV7XVX2"/>
<dbReference type="InterPro" id="IPR012337">
    <property type="entry name" value="RNaseH-like_sf"/>
</dbReference>
<accession>A0AAV7XVX2</accession>
<dbReference type="GO" id="GO:0003735">
    <property type="term" value="F:structural constituent of ribosome"/>
    <property type="evidence" value="ECO:0007669"/>
    <property type="project" value="TreeGrafter"/>
</dbReference>
<dbReference type="Proteomes" id="UP001075354">
    <property type="component" value="Chromosome 2"/>
</dbReference>
<keyword evidence="4" id="KW-1185">Reference proteome</keyword>
<dbReference type="Gene3D" id="1.10.150.310">
    <property type="entry name" value="Tex RuvX-like domain-like"/>
    <property type="match status" value="1"/>
</dbReference>
<feature type="compositionally biased region" description="Polar residues" evidence="1">
    <location>
        <begin position="106"/>
        <end position="122"/>
    </location>
</feature>
<dbReference type="Pfam" id="PF12836">
    <property type="entry name" value="HHH_3"/>
    <property type="match status" value="1"/>
</dbReference>
<organism evidence="3 4">
    <name type="scientific">Megalurothrips usitatus</name>
    <name type="common">bean blossom thrips</name>
    <dbReference type="NCBI Taxonomy" id="439358"/>
    <lineage>
        <taxon>Eukaryota</taxon>
        <taxon>Metazoa</taxon>
        <taxon>Ecdysozoa</taxon>
        <taxon>Arthropoda</taxon>
        <taxon>Hexapoda</taxon>
        <taxon>Insecta</taxon>
        <taxon>Pterygota</taxon>
        <taxon>Neoptera</taxon>
        <taxon>Paraneoptera</taxon>
        <taxon>Thysanoptera</taxon>
        <taxon>Terebrantia</taxon>
        <taxon>Thripoidea</taxon>
        <taxon>Thripidae</taxon>
        <taxon>Megalurothrips</taxon>
    </lineage>
</organism>
<dbReference type="Pfam" id="PF22706">
    <property type="entry name" value="Tex_central_region"/>
    <property type="match status" value="1"/>
</dbReference>
<dbReference type="Gene3D" id="1.10.3500.10">
    <property type="entry name" value="Tex N-terminal region-like"/>
    <property type="match status" value="1"/>
</dbReference>
<sequence length="923" mass="102991">MEALEPRKRRAAAKPSIKDFSDSEPEEDAPKVPRKRTRKNSSDGEYCQPREEPAKRPRARAPPAKPRAAAAEKQAKPRVPRAKASASDGTVKRKPATARKKDSSGEESLSRLTENFSDISNHPNHRVAERNSNENEEGSTSVHSEKAFPGLSTNIQMQWRESDLLAENEGLAGWVASNLVRLFEEDNTIPFIARYRKEMTGNMEPEQLRHAKETFEEIKHIQHRASTIIKNIEKLGQLNSNLRRSILCAKSINELDLINTPFKTGSKKTLAERARQLGLEDAAQIILDGSCQLSLEQFVDKSKEGLSDVKEVQLGIQHIIADIISKDRGVLDFITDLKKNLNIRLVSKRGKCTAVKEATKASSKKSSSTKPLTVAVKQKLQAKADEESKYQNYFDFSMNVKYIKPHQILAINRGENQKELSVKLLVPDFVQDRLVSYCLRTWLSKGIQYPLRSLLLTDSAKDSYTRLILPLIVRQVRSELNQNAERASIEVFAMNLKKLLLMPPYRGRAVLGIDPGFRNGCKVALIGLAGEVLEYGVFYLNCGRTSDLRTDSDALWLRDILTQHRCDVIALGNGTACRETEEYLGELIQNGFFRPLDVSYTIVSEQGASIYSCSDEAIIEFPDMGPNIISAVSIARRLQDPLSEFVKVEPKHLGVGMYQHDLPEKKLSGTLDEIVVECVSFVGVDVNTAPHCLLRRVAGFNSSRAEKVVDHRQKYGPFVTRDDLKKVKGIGQKSYEQCAGFIRINPETVEGRVKSKNFNPLDRTWIHPESYSFAERFLGYCKVKVDDIGTANSIHAVTRAIAHAGGIGSIAVILNEKESVVKLVAEGLQVPTNHDFRSEFEKPLFRKGLTNINELHSGDILTGRILNTTHFGAFVDIGVGQNGLIHNSAMGGKNPQFGDRVQVKVLNVELGRQRIGLQLLAVL</sequence>
<dbReference type="GO" id="GO:0006412">
    <property type="term" value="P:translation"/>
    <property type="evidence" value="ECO:0007669"/>
    <property type="project" value="TreeGrafter"/>
</dbReference>
<dbReference type="InterPro" id="IPR041692">
    <property type="entry name" value="HHH_9"/>
</dbReference>
<dbReference type="InterPro" id="IPR023319">
    <property type="entry name" value="Tex-like_HTH_dom_sf"/>
</dbReference>
<dbReference type="InterPro" id="IPR023323">
    <property type="entry name" value="Tex-like_dom_sf"/>
</dbReference>
<name>A0AAV7XVX2_9NEOP</name>
<dbReference type="SUPFAM" id="SSF53098">
    <property type="entry name" value="Ribonuclease H-like"/>
    <property type="match status" value="1"/>
</dbReference>
<evidence type="ECO:0000256" key="1">
    <source>
        <dbReference type="SAM" id="MobiDB-lite"/>
    </source>
</evidence>
<comment type="caution">
    <text evidence="3">The sequence shown here is derived from an EMBL/GenBank/DDBJ whole genome shotgun (WGS) entry which is preliminary data.</text>
</comment>
<dbReference type="Gene3D" id="2.40.50.140">
    <property type="entry name" value="Nucleic acid-binding proteins"/>
    <property type="match status" value="1"/>
</dbReference>
<evidence type="ECO:0000313" key="4">
    <source>
        <dbReference type="Proteomes" id="UP001075354"/>
    </source>
</evidence>
<dbReference type="SUPFAM" id="SSF50249">
    <property type="entry name" value="Nucleic acid-binding proteins"/>
    <property type="match status" value="1"/>
</dbReference>
<reference evidence="3" key="1">
    <citation type="submission" date="2022-12" db="EMBL/GenBank/DDBJ databases">
        <title>Chromosome-level genome assembly of the bean flower thrips Megalurothrips usitatus.</title>
        <authorList>
            <person name="Ma L."/>
            <person name="Liu Q."/>
            <person name="Li H."/>
            <person name="Cai W."/>
        </authorList>
    </citation>
    <scope>NUCLEOTIDE SEQUENCE</scope>
    <source>
        <strain evidence="3">Cailab_2022a</strain>
    </source>
</reference>
<dbReference type="InterPro" id="IPR010994">
    <property type="entry name" value="RuvA_2-like"/>
</dbReference>
<dbReference type="SMART" id="SM00732">
    <property type="entry name" value="YqgFc"/>
    <property type="match status" value="1"/>
</dbReference>
<dbReference type="FunFam" id="3.30.420.140:FF:000001">
    <property type="entry name" value="RNA-binding transcriptional accessory protein"/>
    <property type="match status" value="1"/>
</dbReference>
<gene>
    <name evidence="3" type="ORF">ONE63_005574</name>
</gene>
<evidence type="ECO:0000313" key="3">
    <source>
        <dbReference type="EMBL" id="KAJ1530712.1"/>
    </source>
</evidence>
<dbReference type="InterPro" id="IPR037027">
    <property type="entry name" value="YqgF/RNaseH-like_dom_sf"/>
</dbReference>